<dbReference type="RefSeq" id="WP_166507780.1">
    <property type="nucleotide sequence ID" value="NZ_CP043026.1"/>
</dbReference>
<evidence type="ECO:0000313" key="2">
    <source>
        <dbReference type="Proteomes" id="UP000323144"/>
    </source>
</evidence>
<sequence>MFFVQEINGVFRVLDQTARIYFMFDNLAAAQQKCAYLNYYMSYNIGSNYNNMPLYNPPPIIPVVTLYPQVQTFQPQPQMPMMNAGYDFEGGIIKNNESKANLNYEQNLFYNSNNNRDINTYISEVEINKFIEKLEEDL</sequence>
<name>A0A5B9Y3Z3_9MOLU</name>
<dbReference type="KEGG" id="schi:SCHIN_v1c01880"/>
<dbReference type="AlphaFoldDB" id="A0A5B9Y3Z3"/>
<keyword evidence="2" id="KW-1185">Reference proteome</keyword>
<organism evidence="1 2">
    <name type="scientific">Spiroplasma chinense</name>
    <dbReference type="NCBI Taxonomy" id="216932"/>
    <lineage>
        <taxon>Bacteria</taxon>
        <taxon>Bacillati</taxon>
        <taxon>Mycoplasmatota</taxon>
        <taxon>Mollicutes</taxon>
        <taxon>Entomoplasmatales</taxon>
        <taxon>Spiroplasmataceae</taxon>
        <taxon>Spiroplasma</taxon>
    </lineage>
</organism>
<accession>A0A5B9Y3Z3</accession>
<protein>
    <submittedName>
        <fullName evidence="1">Uncharacterized protein</fullName>
    </submittedName>
</protein>
<evidence type="ECO:0000313" key="1">
    <source>
        <dbReference type="EMBL" id="QEH61386.1"/>
    </source>
</evidence>
<reference evidence="1 2" key="1">
    <citation type="submission" date="2019-08" db="EMBL/GenBank/DDBJ databases">
        <title>Complete genome sequence of Spiroplasma chinense CCH (DSM 19755).</title>
        <authorList>
            <person name="Shen H.-Y."/>
            <person name="Lin Y.-C."/>
            <person name="Chou L."/>
            <person name="Kuo C.-H."/>
        </authorList>
    </citation>
    <scope>NUCLEOTIDE SEQUENCE [LARGE SCALE GENOMIC DNA]</scope>
    <source>
        <strain evidence="1 2">CCH</strain>
    </source>
</reference>
<proteinExistence type="predicted"/>
<dbReference type="EMBL" id="CP043026">
    <property type="protein sequence ID" value="QEH61386.1"/>
    <property type="molecule type" value="Genomic_DNA"/>
</dbReference>
<dbReference type="Proteomes" id="UP000323144">
    <property type="component" value="Chromosome"/>
</dbReference>
<gene>
    <name evidence="1" type="ORF">SCHIN_v1c01880</name>
</gene>